<dbReference type="InterPro" id="IPR006127">
    <property type="entry name" value="ZnuA-like"/>
</dbReference>
<feature type="chain" id="PRO_5039039205" evidence="6">
    <location>
        <begin position="23"/>
        <end position="514"/>
    </location>
</feature>
<dbReference type="Gene3D" id="3.40.50.1980">
    <property type="entry name" value="Nitrogenase molybdenum iron protein domain"/>
    <property type="match status" value="2"/>
</dbReference>
<dbReference type="GO" id="GO:0046872">
    <property type="term" value="F:metal ion binding"/>
    <property type="evidence" value="ECO:0007669"/>
    <property type="project" value="UniProtKB-KW"/>
</dbReference>
<gene>
    <name evidence="7" type="ORF">HGB44_22540</name>
</gene>
<comment type="similarity">
    <text evidence="5">Belongs to the bacterial solute-binding protein 9 family.</text>
</comment>
<evidence type="ECO:0000256" key="2">
    <source>
        <dbReference type="ARBA" id="ARBA00022448"/>
    </source>
</evidence>
<dbReference type="InterPro" id="IPR006128">
    <property type="entry name" value="Lipoprotein_PsaA-like"/>
</dbReference>
<dbReference type="AlphaFoldDB" id="A0A7X6MF63"/>
<protein>
    <submittedName>
        <fullName evidence="7">Anchored repeat ABC transporter, substrate-binding protein</fullName>
    </submittedName>
</protein>
<evidence type="ECO:0000313" key="8">
    <source>
        <dbReference type="Proteomes" id="UP000553209"/>
    </source>
</evidence>
<dbReference type="PANTHER" id="PTHR42953">
    <property type="entry name" value="HIGH-AFFINITY ZINC UPTAKE SYSTEM PROTEIN ZNUA-RELATED"/>
    <property type="match status" value="1"/>
</dbReference>
<dbReference type="PRINTS" id="PR00691">
    <property type="entry name" value="ADHESINB"/>
</dbReference>
<dbReference type="NCBIfam" id="TIGR03769">
    <property type="entry name" value="P_ac_wall_RPT"/>
    <property type="match status" value="1"/>
</dbReference>
<dbReference type="InterPro" id="IPR022435">
    <property type="entry name" value="Surface-anchored_actinobac"/>
</dbReference>
<evidence type="ECO:0000256" key="1">
    <source>
        <dbReference type="ARBA" id="ARBA00004196"/>
    </source>
</evidence>
<dbReference type="PROSITE" id="PS51257">
    <property type="entry name" value="PROKAR_LIPOPROTEIN"/>
    <property type="match status" value="1"/>
</dbReference>
<dbReference type="NCBIfam" id="TIGR03772">
    <property type="entry name" value="anch_rpt_subst"/>
    <property type="match status" value="1"/>
</dbReference>
<dbReference type="PANTHER" id="PTHR42953:SF1">
    <property type="entry name" value="METAL-BINDING PROTEIN HI_0362-RELATED"/>
    <property type="match status" value="1"/>
</dbReference>
<evidence type="ECO:0000256" key="5">
    <source>
        <dbReference type="RuleBase" id="RU003512"/>
    </source>
</evidence>
<dbReference type="GO" id="GO:0007155">
    <property type="term" value="P:cell adhesion"/>
    <property type="evidence" value="ECO:0007669"/>
    <property type="project" value="InterPro"/>
</dbReference>
<dbReference type="EMBL" id="JAAXPG010000023">
    <property type="protein sequence ID" value="NKZ00427.1"/>
    <property type="molecule type" value="Genomic_DNA"/>
</dbReference>
<dbReference type="SUPFAM" id="SSF53807">
    <property type="entry name" value="Helical backbone' metal receptor"/>
    <property type="match status" value="1"/>
</dbReference>
<dbReference type="PRINTS" id="PR00690">
    <property type="entry name" value="ADHESNFAMILY"/>
</dbReference>
<feature type="signal peptide" evidence="6">
    <location>
        <begin position="1"/>
        <end position="22"/>
    </location>
</feature>
<accession>A0A7X6MF63</accession>
<comment type="caution">
    <text evidence="7">The sequence shown here is derived from an EMBL/GenBank/DDBJ whole genome shotgun (WGS) entry which is preliminary data.</text>
</comment>
<evidence type="ECO:0000256" key="6">
    <source>
        <dbReference type="SAM" id="SignalP"/>
    </source>
</evidence>
<dbReference type="InterPro" id="IPR022434">
    <property type="entry name" value="ABC_LPXTG_lipo_actinobac"/>
</dbReference>
<reference evidence="7 8" key="1">
    <citation type="submission" date="2020-04" db="EMBL/GenBank/DDBJ databases">
        <title>MicrobeNet Type strains.</title>
        <authorList>
            <person name="Nicholson A.C."/>
        </authorList>
    </citation>
    <scope>NUCLEOTIDE SEQUENCE [LARGE SCALE GENOMIC DNA]</scope>
    <source>
        <strain evidence="7 8">ATCC 23612</strain>
    </source>
</reference>
<keyword evidence="4 6" id="KW-0732">Signal</keyword>
<dbReference type="RefSeq" id="WP_061080516.1">
    <property type="nucleotide sequence ID" value="NZ_JAAXPG010000023.1"/>
</dbReference>
<keyword evidence="3" id="KW-0479">Metal-binding</keyword>
<comment type="subcellular location">
    <subcellularLocation>
        <location evidence="1">Cell envelope</location>
    </subcellularLocation>
</comment>
<dbReference type="Pfam" id="PF01297">
    <property type="entry name" value="ZnuA"/>
    <property type="match status" value="2"/>
</dbReference>
<dbReference type="NCBIfam" id="NF038134">
    <property type="entry name" value="choice_anch_M"/>
    <property type="match status" value="1"/>
</dbReference>
<evidence type="ECO:0000313" key="7">
    <source>
        <dbReference type="EMBL" id="NKZ00427.1"/>
    </source>
</evidence>
<evidence type="ECO:0000256" key="4">
    <source>
        <dbReference type="ARBA" id="ARBA00022729"/>
    </source>
</evidence>
<organism evidence="7 8">
    <name type="scientific">Nocardiopsis alborubida</name>
    <dbReference type="NCBI Taxonomy" id="146802"/>
    <lineage>
        <taxon>Bacteria</taxon>
        <taxon>Bacillati</taxon>
        <taxon>Actinomycetota</taxon>
        <taxon>Actinomycetes</taxon>
        <taxon>Streptosporangiales</taxon>
        <taxon>Nocardiopsidaceae</taxon>
        <taxon>Nocardiopsis</taxon>
    </lineage>
</organism>
<keyword evidence="8" id="KW-1185">Reference proteome</keyword>
<evidence type="ECO:0000256" key="3">
    <source>
        <dbReference type="ARBA" id="ARBA00022723"/>
    </source>
</evidence>
<dbReference type="GO" id="GO:0030001">
    <property type="term" value="P:metal ion transport"/>
    <property type="evidence" value="ECO:0007669"/>
    <property type="project" value="InterPro"/>
</dbReference>
<name>A0A7X6MF63_9ACTN</name>
<keyword evidence="2 5" id="KW-0813">Transport</keyword>
<dbReference type="GO" id="GO:0030313">
    <property type="term" value="C:cell envelope"/>
    <property type="evidence" value="ECO:0007669"/>
    <property type="project" value="UniProtKB-SubCell"/>
</dbReference>
<dbReference type="InterPro" id="IPR050492">
    <property type="entry name" value="Bact_metal-bind_prot9"/>
</dbReference>
<proteinExistence type="inferred from homology"/>
<dbReference type="InterPro" id="IPR006129">
    <property type="entry name" value="AdhesinB"/>
</dbReference>
<dbReference type="Proteomes" id="UP000553209">
    <property type="component" value="Unassembled WGS sequence"/>
</dbReference>
<sequence>MREHMRATRAAAAALALTTALAGCSDAASGTDGGLTVVTTTEILADLASQIGGDLVDASSLVPPGGDPHSYEPTPADAVRVTEADVAFTNHLLLEEQALIKAIDNNIPGDALNVSLAEVSETYGANVIPLVEDLGLDVIWLGLRVRGDGEDLGATRTSTVHLRATGLDGPGDLRLYLTEALGTPVVYFDSADGFDETDSAPLPPAAHTHLNWAFDEPGEYTLDLEAFLEVEDGQALTPVAEGSFRLAVGMEPRDVEGGDDLRVLDRGHTDLTVDLDTGQMYAYVDEEVGADQEVVPADEVVVDVPNKAVEAVPDDPAFSFLGAPGEEVYQLPQAVLGQHVHGEIDPHLWQDVSNTAAYVQLIRDTLVEADPDNGETYHANADAYLAELAELDAYVTRTIEEIPEDRRQLITTHDAFGYLAEAYGMTVAGFVVPNPAQEPSPQQVAALTRTIGNLDVPAVFMEPNLARRASVLTQVAEDEGVRVCKLYGDAFDEETRSYTGMMRHNADELLRCLG</sequence>